<keyword evidence="4" id="KW-1185">Reference proteome</keyword>
<dbReference type="InterPro" id="IPR011993">
    <property type="entry name" value="PH-like_dom_sf"/>
</dbReference>
<feature type="domain" description="VAN3-binding protein-like auxin canalisation" evidence="1">
    <location>
        <begin position="50"/>
        <end position="338"/>
    </location>
</feature>
<evidence type="ECO:0000259" key="2">
    <source>
        <dbReference type="Pfam" id="PF08458"/>
    </source>
</evidence>
<dbReference type="Proteomes" id="UP000886520">
    <property type="component" value="Chromosome 18"/>
</dbReference>
<dbReference type="InterPro" id="IPR008546">
    <property type="entry name" value="VAN3-bd-like_auxin_canal"/>
</dbReference>
<dbReference type="Gene3D" id="2.30.29.30">
    <property type="entry name" value="Pleckstrin-homology domain (PH domain)/Phosphotyrosine-binding domain (PTB)"/>
    <property type="match status" value="1"/>
</dbReference>
<sequence>MKTSRNCPQHDLGSDAPVFSRISASHPLLNIEEGSPMCLPLLSMSSYNLPDTPQEPMEFLSRSWSISALEVAKALNPMDAYKRYEDGKHHISVDEPPLVSAPFAFPSAMTAQFVMDRILSHSDISPLTSRRNSYSSGPLSFLGPGPAVGSPPMSPPHANDVSTWLLLQQSGHPDISPIGCTHNNKHFCRNFSGVRAPLRAMSMKRWIKDIKERKKEAMRVHNAQVHAAMSVAGLAASIAAIATSTAGVSSDEAHNKTSMVVASAASLVAAQCVDIAESMGADHEQMSSVVSSAVSVRTPGDVVTLTAAAATALRAAATLKARTLKHHHSHATVIPYERGNSRMLNFNNGEFVIEDCEVEFGNHDFLRRGSEFLKRTSKGELHWRSVCVYINKHSQVIVKSQSKCMGITKSKKRNVRDVVMNLPAWPGRDVPDGVDERQYFGIKTDHGVIELECKNKTEYRLWTEGITHLLSSAQHQRPL</sequence>
<dbReference type="OrthoDB" id="1918928at2759"/>
<evidence type="ECO:0000259" key="1">
    <source>
        <dbReference type="Pfam" id="PF05703"/>
    </source>
</evidence>
<organism evidence="3 4">
    <name type="scientific">Adiantum capillus-veneris</name>
    <name type="common">Maidenhair fern</name>
    <dbReference type="NCBI Taxonomy" id="13818"/>
    <lineage>
        <taxon>Eukaryota</taxon>
        <taxon>Viridiplantae</taxon>
        <taxon>Streptophyta</taxon>
        <taxon>Embryophyta</taxon>
        <taxon>Tracheophyta</taxon>
        <taxon>Polypodiopsida</taxon>
        <taxon>Polypodiidae</taxon>
        <taxon>Polypodiales</taxon>
        <taxon>Pteridineae</taxon>
        <taxon>Pteridaceae</taxon>
        <taxon>Vittarioideae</taxon>
        <taxon>Adiantum</taxon>
    </lineage>
</organism>
<dbReference type="PANTHER" id="PTHR31351:SF4">
    <property type="entry name" value="AUXIN CANALIZATION PROTEIN (DUF828)"/>
    <property type="match status" value="1"/>
</dbReference>
<dbReference type="AlphaFoldDB" id="A0A9D4UEX9"/>
<evidence type="ECO:0000313" key="3">
    <source>
        <dbReference type="EMBL" id="KAI5066467.1"/>
    </source>
</evidence>
<evidence type="ECO:0000313" key="4">
    <source>
        <dbReference type="Proteomes" id="UP000886520"/>
    </source>
</evidence>
<dbReference type="SUPFAM" id="SSF50729">
    <property type="entry name" value="PH domain-like"/>
    <property type="match status" value="1"/>
</dbReference>
<dbReference type="InterPro" id="IPR013666">
    <property type="entry name" value="PH_pln"/>
</dbReference>
<dbReference type="PANTHER" id="PTHR31351">
    <property type="entry name" value="EXPRESSED PROTEIN"/>
    <property type="match status" value="1"/>
</dbReference>
<accession>A0A9D4UEX9</accession>
<comment type="caution">
    <text evidence="3">The sequence shown here is derived from an EMBL/GenBank/DDBJ whole genome shotgun (WGS) entry which is preliminary data.</text>
</comment>
<dbReference type="InterPro" id="IPR040269">
    <property type="entry name" value="VAB"/>
</dbReference>
<dbReference type="Pfam" id="PF05703">
    <property type="entry name" value="Auxin_canalis"/>
    <property type="match status" value="1"/>
</dbReference>
<name>A0A9D4UEX9_ADICA</name>
<dbReference type="Pfam" id="PF08458">
    <property type="entry name" value="PH_2"/>
    <property type="match status" value="1"/>
</dbReference>
<feature type="domain" description="Pleckstrin-like plant" evidence="2">
    <location>
        <begin position="371"/>
        <end position="472"/>
    </location>
</feature>
<protein>
    <recommendedName>
        <fullName evidence="5">VAN3-binding protein</fullName>
    </recommendedName>
</protein>
<evidence type="ECO:0008006" key="5">
    <source>
        <dbReference type="Google" id="ProtNLM"/>
    </source>
</evidence>
<dbReference type="EMBL" id="JABFUD020000018">
    <property type="protein sequence ID" value="KAI5066467.1"/>
    <property type="molecule type" value="Genomic_DNA"/>
</dbReference>
<gene>
    <name evidence="3" type="ORF">GOP47_0019091</name>
</gene>
<proteinExistence type="predicted"/>
<reference evidence="3" key="1">
    <citation type="submission" date="2021-01" db="EMBL/GenBank/DDBJ databases">
        <title>Adiantum capillus-veneris genome.</title>
        <authorList>
            <person name="Fang Y."/>
            <person name="Liao Q."/>
        </authorList>
    </citation>
    <scope>NUCLEOTIDE SEQUENCE</scope>
    <source>
        <strain evidence="3">H3</strain>
        <tissue evidence="3">Leaf</tissue>
    </source>
</reference>